<accession>A0AAQ4QDY4</accession>
<dbReference type="InterPro" id="IPR024731">
    <property type="entry name" value="NELL2-like_EGF"/>
</dbReference>
<dbReference type="PROSITE" id="PS00022">
    <property type="entry name" value="EGF_1"/>
    <property type="match status" value="3"/>
</dbReference>
<dbReference type="SUPFAM" id="SSF57196">
    <property type="entry name" value="EGF/Laminin"/>
    <property type="match status" value="1"/>
</dbReference>
<dbReference type="PANTHER" id="PTHR24038:SF8">
    <property type="entry name" value="STABILIN-1"/>
    <property type="match status" value="1"/>
</dbReference>
<evidence type="ECO:0000256" key="2">
    <source>
        <dbReference type="ARBA" id="ARBA00022536"/>
    </source>
</evidence>
<feature type="disulfide bond" evidence="6">
    <location>
        <begin position="24"/>
        <end position="33"/>
    </location>
</feature>
<evidence type="ECO:0000256" key="5">
    <source>
        <dbReference type="ARBA" id="ARBA00023180"/>
    </source>
</evidence>
<feature type="disulfide bond" evidence="6">
    <location>
        <begin position="833"/>
        <end position="843"/>
    </location>
</feature>
<dbReference type="SMART" id="SM00181">
    <property type="entry name" value="EGF"/>
    <property type="match status" value="15"/>
</dbReference>
<proteinExistence type="predicted"/>
<dbReference type="Pfam" id="PF24887">
    <property type="entry name" value="EGF_STAB1-2"/>
    <property type="match status" value="1"/>
</dbReference>
<reference evidence="8" key="3">
    <citation type="submission" date="2025-09" db="UniProtKB">
        <authorList>
            <consortium name="Ensembl"/>
        </authorList>
    </citation>
    <scope>IDENTIFICATION</scope>
</reference>
<feature type="domain" description="EGF-like" evidence="7">
    <location>
        <begin position="579"/>
        <end position="621"/>
    </location>
</feature>
<feature type="disulfide bond" evidence="6">
    <location>
        <begin position="590"/>
        <end position="607"/>
    </location>
</feature>
<keyword evidence="3" id="KW-0472">Membrane</keyword>
<organism evidence="8 9">
    <name type="scientific">Gasterosteus aculeatus aculeatus</name>
    <name type="common">three-spined stickleback</name>
    <dbReference type="NCBI Taxonomy" id="481459"/>
    <lineage>
        <taxon>Eukaryota</taxon>
        <taxon>Metazoa</taxon>
        <taxon>Chordata</taxon>
        <taxon>Craniata</taxon>
        <taxon>Vertebrata</taxon>
        <taxon>Euteleostomi</taxon>
        <taxon>Actinopterygii</taxon>
        <taxon>Neopterygii</taxon>
        <taxon>Teleostei</taxon>
        <taxon>Neoteleostei</taxon>
        <taxon>Acanthomorphata</taxon>
        <taxon>Eupercaria</taxon>
        <taxon>Perciformes</taxon>
        <taxon>Cottioidei</taxon>
        <taxon>Gasterosteales</taxon>
        <taxon>Gasterosteidae</taxon>
        <taxon>Gasterosteus</taxon>
    </lineage>
</organism>
<feature type="domain" description="EGF-like" evidence="7">
    <location>
        <begin position="749"/>
        <end position="781"/>
    </location>
</feature>
<feature type="disulfide bond" evidence="6">
    <location>
        <begin position="837"/>
        <end position="854"/>
    </location>
</feature>
<evidence type="ECO:0000259" key="7">
    <source>
        <dbReference type="PROSITE" id="PS50026"/>
    </source>
</evidence>
<feature type="domain" description="EGF-like" evidence="7">
    <location>
        <begin position="1"/>
        <end position="34"/>
    </location>
</feature>
<comment type="caution">
    <text evidence="6">Lacks conserved residue(s) required for the propagation of feature annotation.</text>
</comment>
<dbReference type="InterPro" id="IPR036378">
    <property type="entry name" value="FAS1_dom_sf"/>
</dbReference>
<evidence type="ECO:0000313" key="9">
    <source>
        <dbReference type="Proteomes" id="UP000007635"/>
    </source>
</evidence>
<dbReference type="PROSITE" id="PS01186">
    <property type="entry name" value="EGF_2"/>
    <property type="match status" value="8"/>
</dbReference>
<protein>
    <recommendedName>
        <fullName evidence="7">EGF-like domain-containing protein</fullName>
    </recommendedName>
</protein>
<dbReference type="InterPro" id="IPR056806">
    <property type="entry name" value="EGF_STAB1-2"/>
</dbReference>
<sequence length="1066" mass="113368">CVTVCDCAHGVCSNGPEGDGQCLCQPPYSGTRCDQGETQRDEVTSGVCGRGSKKKSPSLLWTEWDLCFSSSGICAARDCDVNAQCSSQGSRVTCACKPDYLGDGRVCVPRNPCSENNGGCPVNSTVCVFKGPNESQCRCMFGMSPVGGSAAFGCELVSACSADTCDATAVCHTEADGQHRCVCEAGQIGDGHRCYGNLMERLIELDRSGSQRESLTGSVAMFGKINTRSPSATGVQESSPVTLLDPPKWCRSRLKDTSTPVPPAFFLQGEILLGEKGVRLASTNIVASNGIIHMIDGLLYPPSILPILPHRCDVINSEVIVGPCTCPLCHGVESVCLQDRHQVGCDYVTSPLRPTLSRGCAKFCNATKRVPQCCEGFYGPDCKPCIGGFQHPCYDKGTCFDGMEGEGSCKKCDEVCRCMHGVCDNRPGSGGVCRRGSCAEGFSGENCDKAATPCNSDGLEAHCHVHAYCTHSGLQTTCLCRDGYDGDGHSCSAINPCLKSGRGGCHLNAECVYVAPGNASCVCMEGWTGDGRVCVELNNCQLEGRGGCSPNADCNHIGPGQSECVCKTGYMGDGVVCDLVNPCMKKNGGCHDMAKCQPSEGGGTHTCTCPDGFAGDGTICFGSILQVRDADVFKYHVILNELLFPDHLSDGALKSTLLGADYQVQFHLNHNNQVTTAAHARNALPLTQFSHTSQMFSTKNPKRREMINLLLFIKRDSSVEPRIEYDYLHDHSCCPGYYGHECFKCPGGIGSWCSNHGECQDGNLGNGECRCFEGFHGTACEDCEPGRYGATCSSKCACDHGKCEDGLAGSGRCVCYKGWRGSSCSIEIKDDACGGGCDENGNCVTGPKGTAAACVCVAGYEGNGTYCTELDLCSRSNGGCSEFAVCLKVSAGERTCTCGEGYTGDGVIDGCLVQNGGCHESADCIRTGPNTTACNCQTGFQGSGRFCYPVNPCHRKNGGCSLYARCEYLGHGQRNCSCLRGHVGDGFDCRGTTNNVSHMSFEEWDQSGRLSELVRYHILSCETLTLSDLKTTKVAVATSGHTLHFSLREVTHTHTHTHTHTCIFNL</sequence>
<dbReference type="GO" id="GO:0016020">
    <property type="term" value="C:membrane"/>
    <property type="evidence" value="ECO:0007669"/>
    <property type="project" value="UniProtKB-SubCell"/>
</dbReference>
<evidence type="ECO:0000256" key="1">
    <source>
        <dbReference type="ARBA" id="ARBA00004370"/>
    </source>
</evidence>
<dbReference type="PROSITE" id="PS50026">
    <property type="entry name" value="EGF_3"/>
    <property type="match status" value="10"/>
</dbReference>
<feature type="domain" description="EGF-like" evidence="7">
    <location>
        <begin position="788"/>
        <end position="825"/>
    </location>
</feature>
<feature type="disulfide bond" evidence="6">
    <location>
        <begin position="5"/>
        <end position="22"/>
    </location>
</feature>
<dbReference type="InterPro" id="IPR000742">
    <property type="entry name" value="EGF"/>
</dbReference>
<evidence type="ECO:0000313" key="8">
    <source>
        <dbReference type="Ensembl" id="ENSGACP00000049415.1"/>
    </source>
</evidence>
<feature type="disulfide bond" evidence="6">
    <location>
        <begin position="796"/>
        <end position="813"/>
    </location>
</feature>
<feature type="disulfide bond" evidence="6">
    <location>
        <begin position="771"/>
        <end position="780"/>
    </location>
</feature>
<dbReference type="SUPFAM" id="SSF82153">
    <property type="entry name" value="FAS1 domain"/>
    <property type="match status" value="1"/>
</dbReference>
<evidence type="ECO:0000256" key="3">
    <source>
        <dbReference type="ARBA" id="ARBA00023136"/>
    </source>
</evidence>
<reference evidence="8" key="2">
    <citation type="submission" date="2025-08" db="UniProtKB">
        <authorList>
            <consortium name="Ensembl"/>
        </authorList>
    </citation>
    <scope>IDENTIFICATION</scope>
</reference>
<keyword evidence="4 6" id="KW-1015">Disulfide bond</keyword>
<feature type="domain" description="EGF-like" evidence="7">
    <location>
        <begin position="536"/>
        <end position="578"/>
    </location>
</feature>
<dbReference type="FunFam" id="2.10.25.10:FF:000040">
    <property type="entry name" value="Stabilin 2"/>
    <property type="match status" value="3"/>
</dbReference>
<feature type="domain" description="EGF-like" evidence="7">
    <location>
        <begin position="829"/>
        <end position="868"/>
    </location>
</feature>
<dbReference type="GeneTree" id="ENSGT00940000157928"/>
<dbReference type="Proteomes" id="UP000007635">
    <property type="component" value="Chromosome XVII"/>
</dbReference>
<feature type="disulfide bond" evidence="6">
    <location>
        <begin position="815"/>
        <end position="824"/>
    </location>
</feature>
<evidence type="ECO:0000256" key="6">
    <source>
        <dbReference type="PROSITE-ProRule" id="PRU00076"/>
    </source>
</evidence>
<feature type="domain" description="EGF-like" evidence="7">
    <location>
        <begin position="869"/>
        <end position="905"/>
    </location>
</feature>
<dbReference type="Pfam" id="PF12947">
    <property type="entry name" value="EGF_3"/>
    <property type="match status" value="7"/>
</dbReference>
<feature type="domain" description="EGF-like" evidence="7">
    <location>
        <begin position="493"/>
        <end position="535"/>
    </location>
</feature>
<dbReference type="Gene3D" id="2.170.300.10">
    <property type="entry name" value="Tie2 ligand-binding domain superfamily"/>
    <property type="match status" value="1"/>
</dbReference>
<evidence type="ECO:0000256" key="4">
    <source>
        <dbReference type="ARBA" id="ARBA00023157"/>
    </source>
</evidence>
<dbReference type="PANTHER" id="PTHR24038">
    <property type="entry name" value="STABILIN"/>
    <property type="match status" value="1"/>
</dbReference>
<reference evidence="8 9" key="1">
    <citation type="journal article" date="2021" name="G3 (Bethesda)">
        <title>Improved contiguity of the threespine stickleback genome using long-read sequencing.</title>
        <authorList>
            <person name="Nath S."/>
            <person name="Shaw D.E."/>
            <person name="White M.A."/>
        </authorList>
    </citation>
    <scope>NUCLEOTIDE SEQUENCE [LARGE SCALE GENOMIC DNA]</scope>
    <source>
        <strain evidence="8 9">Lake Benthic</strain>
    </source>
</reference>
<feature type="domain" description="EGF-like" evidence="7">
    <location>
        <begin position="907"/>
        <end position="948"/>
    </location>
</feature>
<dbReference type="AlphaFoldDB" id="A0AAQ4QDY4"/>
<keyword evidence="5" id="KW-0325">Glycoprotein</keyword>
<name>A0AAQ4QDY4_GASAC</name>
<comment type="subcellular location">
    <subcellularLocation>
        <location evidence="1">Membrane</location>
    </subcellularLocation>
</comment>
<dbReference type="Gene3D" id="2.10.25.10">
    <property type="entry name" value="Laminin"/>
    <property type="match status" value="7"/>
</dbReference>
<feature type="domain" description="EGF-like" evidence="7">
    <location>
        <begin position="70"/>
        <end position="108"/>
    </location>
</feature>
<keyword evidence="9" id="KW-1185">Reference proteome</keyword>
<dbReference type="Ensembl" id="ENSGACT00000034169.1">
    <property type="protein sequence ID" value="ENSGACP00000049415.1"/>
    <property type="gene ID" value="ENSGACG00000031564.1"/>
</dbReference>
<keyword evidence="2 6" id="KW-0245">EGF-like domain</keyword>